<dbReference type="Gene3D" id="1.20.1250.20">
    <property type="entry name" value="MFS general substrate transporter like domains"/>
    <property type="match status" value="2"/>
</dbReference>
<dbReference type="InterPro" id="IPR050171">
    <property type="entry name" value="MFS_Transporters"/>
</dbReference>
<name>Q03UC3_LEVBA</name>
<keyword evidence="4 7" id="KW-0812">Transmembrane</keyword>
<feature type="transmembrane region" description="Helical" evidence="7">
    <location>
        <begin position="359"/>
        <end position="380"/>
    </location>
</feature>
<accession>Q03UC3</accession>
<dbReference type="PROSITE" id="PS50850">
    <property type="entry name" value="MFS"/>
    <property type="match status" value="1"/>
</dbReference>
<dbReference type="InterPro" id="IPR011701">
    <property type="entry name" value="MFS"/>
</dbReference>
<feature type="transmembrane region" description="Helical" evidence="7">
    <location>
        <begin position="37"/>
        <end position="58"/>
    </location>
</feature>
<evidence type="ECO:0000259" key="8">
    <source>
        <dbReference type="PROSITE" id="PS50850"/>
    </source>
</evidence>
<protein>
    <submittedName>
        <fullName evidence="9">Permease of the major facilitator superfamily</fullName>
    </submittedName>
</protein>
<evidence type="ECO:0000256" key="7">
    <source>
        <dbReference type="SAM" id="Phobius"/>
    </source>
</evidence>
<feature type="transmembrane region" description="Helical" evidence="7">
    <location>
        <begin position="70"/>
        <end position="89"/>
    </location>
</feature>
<dbReference type="InterPro" id="IPR036259">
    <property type="entry name" value="MFS_trans_sf"/>
</dbReference>
<proteinExistence type="predicted"/>
<dbReference type="STRING" id="387344.LVIS_0022"/>
<gene>
    <name evidence="9" type="ordered locus">LVIS_0022</name>
</gene>
<evidence type="ECO:0000256" key="5">
    <source>
        <dbReference type="ARBA" id="ARBA00022989"/>
    </source>
</evidence>
<feature type="transmembrane region" description="Helical" evidence="7">
    <location>
        <begin position="95"/>
        <end position="117"/>
    </location>
</feature>
<sequence length="413" mass="45449">MQEIRLRWLLLGALCSSIGMSFIWPLTTIYLHNRLGASLTVVGVILLLYSSANVVGSVLGGRLFDRFNPYYLTIGGVALSLITLGGLMLNHGWPAFPIALIFLGLASGWTLTMVNSLGTTIHSRDGRYIFNMLYFAQNLGVVLGTALVGFVYSTSVTLLFAIAFSLFVCFMAVVVTCYRAPAVMHRHVVAQTQEKVTIARPNRRIMAAFFLSLVIIWIMYEQWVSNLSVYMTGMGIPMRDYSLLWTLNAGLIVVFQAIINWLSNFFSNLYLQVYAGIFFVALSFFTLIFAKDYAHFVVAMVILTLGEATAFPAIPAIVNSLTPHAVKGKYQGMANAWASVGKAFGPLFGGLVIDHGSYTLLFILAAVANLMILGLNGLVIQRNQHRVEIYLGVWCIMASEELSRTIGKSGESI</sequence>
<dbReference type="AlphaFoldDB" id="Q03UC3"/>
<dbReference type="GO" id="GO:0005886">
    <property type="term" value="C:plasma membrane"/>
    <property type="evidence" value="ECO:0007669"/>
    <property type="project" value="UniProtKB-SubCell"/>
</dbReference>
<comment type="subcellular location">
    <subcellularLocation>
        <location evidence="1">Cell membrane</location>
        <topology evidence="1">Multi-pass membrane protein</topology>
    </subcellularLocation>
</comment>
<feature type="transmembrane region" description="Helical" evidence="7">
    <location>
        <begin position="205"/>
        <end position="223"/>
    </location>
</feature>
<feature type="domain" description="Major facilitator superfamily (MFS) profile" evidence="8">
    <location>
        <begin position="5"/>
        <end position="384"/>
    </location>
</feature>
<dbReference type="SUPFAM" id="SSF103473">
    <property type="entry name" value="MFS general substrate transporter"/>
    <property type="match status" value="1"/>
</dbReference>
<keyword evidence="6 7" id="KW-0472">Membrane</keyword>
<dbReference type="HOGENOM" id="CLU_001265_60_4_9"/>
<evidence type="ECO:0000256" key="6">
    <source>
        <dbReference type="ARBA" id="ARBA00023136"/>
    </source>
</evidence>
<feature type="transmembrane region" description="Helical" evidence="7">
    <location>
        <begin position="269"/>
        <end position="290"/>
    </location>
</feature>
<keyword evidence="3" id="KW-1003">Cell membrane</keyword>
<dbReference type="Pfam" id="PF07690">
    <property type="entry name" value="MFS_1"/>
    <property type="match status" value="1"/>
</dbReference>
<evidence type="ECO:0000313" key="9">
    <source>
        <dbReference type="EMBL" id="ABJ63199.1"/>
    </source>
</evidence>
<keyword evidence="10" id="KW-1185">Reference proteome</keyword>
<dbReference type="Proteomes" id="UP000001652">
    <property type="component" value="Chromosome"/>
</dbReference>
<feature type="transmembrane region" description="Helical" evidence="7">
    <location>
        <begin position="9"/>
        <end position="31"/>
    </location>
</feature>
<feature type="transmembrane region" description="Helical" evidence="7">
    <location>
        <begin position="243"/>
        <end position="262"/>
    </location>
</feature>
<evidence type="ECO:0000313" key="10">
    <source>
        <dbReference type="Proteomes" id="UP000001652"/>
    </source>
</evidence>
<keyword evidence="2" id="KW-0813">Transport</keyword>
<feature type="transmembrane region" description="Helical" evidence="7">
    <location>
        <begin position="296"/>
        <end position="322"/>
    </location>
</feature>
<dbReference type="CDD" id="cd17329">
    <property type="entry name" value="MFS_MdtH_MDR_like"/>
    <property type="match status" value="1"/>
</dbReference>
<dbReference type="RefSeq" id="WP_011666837.1">
    <property type="nucleotide sequence ID" value="NC_008497.1"/>
</dbReference>
<feature type="transmembrane region" description="Helical" evidence="7">
    <location>
        <begin position="129"/>
        <end position="152"/>
    </location>
</feature>
<reference evidence="9 10" key="1">
    <citation type="journal article" date="2006" name="Proc. Natl. Acad. Sci. U.S.A.">
        <title>Comparative genomics of the lactic acid bacteria.</title>
        <authorList>
            <person name="Makarova K."/>
            <person name="Slesarev A."/>
            <person name="Wolf Y."/>
            <person name="Sorokin A."/>
            <person name="Mirkin B."/>
            <person name="Koonin E."/>
            <person name="Pavlov A."/>
            <person name="Pavlova N."/>
            <person name="Karamychev V."/>
            <person name="Polouchine N."/>
            <person name="Shakhova V."/>
            <person name="Grigoriev I."/>
            <person name="Lou Y."/>
            <person name="Rohksar D."/>
            <person name="Lucas S."/>
            <person name="Huang K."/>
            <person name="Goodstein D.M."/>
            <person name="Hawkins T."/>
            <person name="Plengvidhya V."/>
            <person name="Welker D."/>
            <person name="Hughes J."/>
            <person name="Goh Y."/>
            <person name="Benson A."/>
            <person name="Baldwin K."/>
            <person name="Lee J.H."/>
            <person name="Diaz-Muniz I."/>
            <person name="Dosti B."/>
            <person name="Smeianov V."/>
            <person name="Wechter W."/>
            <person name="Barabote R."/>
            <person name="Lorca G."/>
            <person name="Altermann E."/>
            <person name="Barrangou R."/>
            <person name="Ganesan B."/>
            <person name="Xie Y."/>
            <person name="Rawsthorne H."/>
            <person name="Tamir D."/>
            <person name="Parker C."/>
            <person name="Breidt F."/>
            <person name="Broadbent J."/>
            <person name="Hutkins R."/>
            <person name="O'Sullivan D."/>
            <person name="Steele J."/>
            <person name="Unlu G."/>
            <person name="Saier M."/>
            <person name="Klaenhammer T."/>
            <person name="Richardson P."/>
            <person name="Kozyavkin S."/>
            <person name="Weimer B."/>
            <person name="Mills D."/>
        </authorList>
    </citation>
    <scope>NUCLEOTIDE SEQUENCE [LARGE SCALE GENOMIC DNA]</scope>
    <source>
        <strain evidence="10">ATCC 367 / BCRC 12310 / CIP 105137 / JCM 1170 / LMG 11437 / NCIMB 947 / NCTC 947</strain>
    </source>
</reference>
<dbReference type="InterPro" id="IPR020846">
    <property type="entry name" value="MFS_dom"/>
</dbReference>
<evidence type="ECO:0000256" key="4">
    <source>
        <dbReference type="ARBA" id="ARBA00022692"/>
    </source>
</evidence>
<feature type="transmembrane region" description="Helical" evidence="7">
    <location>
        <begin position="158"/>
        <end position="178"/>
    </location>
</feature>
<evidence type="ECO:0000256" key="3">
    <source>
        <dbReference type="ARBA" id="ARBA00022475"/>
    </source>
</evidence>
<organism evidence="9 10">
    <name type="scientific">Levilactobacillus brevis (strain ATCC 367 / BCRC 12310 / CIP 105137 / JCM 1170 / LMG 11437 / NCIMB 947 / NCTC 947)</name>
    <name type="common">Lactobacillus brevis</name>
    <dbReference type="NCBI Taxonomy" id="387344"/>
    <lineage>
        <taxon>Bacteria</taxon>
        <taxon>Bacillati</taxon>
        <taxon>Bacillota</taxon>
        <taxon>Bacilli</taxon>
        <taxon>Lactobacillales</taxon>
        <taxon>Lactobacillaceae</taxon>
        <taxon>Levilactobacillus</taxon>
    </lineage>
</organism>
<dbReference type="PANTHER" id="PTHR23517:SF10">
    <property type="entry name" value="MAJOR FACILITATOR SUPERFAMILY (MFS) PROFILE DOMAIN-CONTAINING PROTEIN"/>
    <property type="match status" value="1"/>
</dbReference>
<dbReference type="GO" id="GO:0022857">
    <property type="term" value="F:transmembrane transporter activity"/>
    <property type="evidence" value="ECO:0007669"/>
    <property type="project" value="InterPro"/>
</dbReference>
<dbReference type="eggNOG" id="COG2814">
    <property type="taxonomic scope" value="Bacteria"/>
</dbReference>
<dbReference type="KEGG" id="lbr:LVIS_0022"/>
<evidence type="ECO:0000256" key="2">
    <source>
        <dbReference type="ARBA" id="ARBA00022448"/>
    </source>
</evidence>
<evidence type="ECO:0000256" key="1">
    <source>
        <dbReference type="ARBA" id="ARBA00004651"/>
    </source>
</evidence>
<dbReference type="EMBL" id="CP000416">
    <property type="protein sequence ID" value="ABJ63199.1"/>
    <property type="molecule type" value="Genomic_DNA"/>
</dbReference>
<dbReference type="PANTHER" id="PTHR23517">
    <property type="entry name" value="RESISTANCE PROTEIN MDTM, PUTATIVE-RELATED-RELATED"/>
    <property type="match status" value="1"/>
</dbReference>
<feature type="transmembrane region" description="Helical" evidence="7">
    <location>
        <begin position="334"/>
        <end position="353"/>
    </location>
</feature>
<keyword evidence="5 7" id="KW-1133">Transmembrane helix</keyword>